<feature type="compositionally biased region" description="Low complexity" evidence="1">
    <location>
        <begin position="42"/>
        <end position="51"/>
    </location>
</feature>
<feature type="domain" description="PiggyBac transposable element-derived protein" evidence="2">
    <location>
        <begin position="190"/>
        <end position="342"/>
    </location>
</feature>
<feature type="compositionally biased region" description="Basic and acidic residues" evidence="1">
    <location>
        <begin position="32"/>
        <end position="41"/>
    </location>
</feature>
<dbReference type="EMBL" id="JYDP01000003">
    <property type="protein sequence ID" value="KRZ18449.1"/>
    <property type="molecule type" value="Genomic_DNA"/>
</dbReference>
<dbReference type="AlphaFoldDB" id="A0A0V1I6G3"/>
<dbReference type="OrthoDB" id="5919877at2759"/>
<dbReference type="PANTHER" id="PTHR46599:SF6">
    <property type="entry name" value="DUAL SPECIFICITY PHOSPHATASE 26"/>
    <property type="match status" value="1"/>
</dbReference>
<dbReference type="InterPro" id="IPR029526">
    <property type="entry name" value="PGBD"/>
</dbReference>
<dbReference type="PANTHER" id="PTHR46599">
    <property type="entry name" value="PIGGYBAC TRANSPOSABLE ELEMENT-DERIVED PROTEIN 4"/>
    <property type="match status" value="1"/>
</dbReference>
<gene>
    <name evidence="3" type="primary">PGBD4</name>
    <name evidence="3" type="ORF">T11_3927</name>
</gene>
<protein>
    <submittedName>
        <fullName evidence="3">PiggyBac transposable element-derived protein 4</fullName>
    </submittedName>
</protein>
<dbReference type="Proteomes" id="UP000055024">
    <property type="component" value="Unassembled WGS sequence"/>
</dbReference>
<organism evidence="3 4">
    <name type="scientific">Trichinella zimbabwensis</name>
    <dbReference type="NCBI Taxonomy" id="268475"/>
    <lineage>
        <taxon>Eukaryota</taxon>
        <taxon>Metazoa</taxon>
        <taxon>Ecdysozoa</taxon>
        <taxon>Nematoda</taxon>
        <taxon>Enoplea</taxon>
        <taxon>Dorylaimia</taxon>
        <taxon>Trichinellida</taxon>
        <taxon>Trichinellidae</taxon>
        <taxon>Trichinella</taxon>
    </lineage>
</organism>
<feature type="domain" description="PiggyBac transposable element-derived protein" evidence="2">
    <location>
        <begin position="83"/>
        <end position="189"/>
    </location>
</feature>
<accession>A0A0V1I6G3</accession>
<comment type="caution">
    <text evidence="3">The sequence shown here is derived from an EMBL/GenBank/DDBJ whole genome shotgun (WGS) entry which is preliminary data.</text>
</comment>
<reference evidence="3 4" key="1">
    <citation type="submission" date="2015-01" db="EMBL/GenBank/DDBJ databases">
        <title>Evolution of Trichinella species and genotypes.</title>
        <authorList>
            <person name="Korhonen P.K."/>
            <person name="Edoardo P."/>
            <person name="Giuseppe L.R."/>
            <person name="Gasser R.B."/>
        </authorList>
    </citation>
    <scope>NUCLEOTIDE SEQUENCE [LARGE SCALE GENOMIC DNA]</scope>
    <source>
        <strain evidence="3">ISS1029</strain>
    </source>
</reference>
<evidence type="ECO:0000259" key="2">
    <source>
        <dbReference type="Pfam" id="PF13843"/>
    </source>
</evidence>
<sequence length="363" mass="41374">MSLTGSDSDSFLDILNDSLEESDIGSASNSDYVEKSGHDTSSEFSVTVSSESETEDVMHERSDSWISRDHVCSWNKQELSRNSSAIDTDEDEIKALLGLLLLAGVFHSNRLNLCDLYNTDGTSVEIFSSTMSLQRLRFLLRCMRFDDHATRSERKLQDKLTAIRMVFDSFVRNCTENYMHSPHLTIDEAAKYGIKIFELSDSETYYVSKMEVYVGKQNEGPYQMDTSPTAVIKRLCSAIVGSGRNVTMDNWFMSYLLVEDLLKEKLTVVGTLRKNKKQIPAAFIDTKHREPNSSLFGYQRNMTLVSYLPKKNKNVILLSSMHHDGNNVSIGQREKPEIVVFYSKTEINFCLCFIQTIFKMYSL</sequence>
<evidence type="ECO:0000256" key="1">
    <source>
        <dbReference type="SAM" id="MobiDB-lite"/>
    </source>
</evidence>
<feature type="region of interest" description="Disordered" evidence="1">
    <location>
        <begin position="22"/>
        <end position="61"/>
    </location>
</feature>
<keyword evidence="4" id="KW-1185">Reference proteome</keyword>
<evidence type="ECO:0000313" key="4">
    <source>
        <dbReference type="Proteomes" id="UP000055024"/>
    </source>
</evidence>
<dbReference type="STRING" id="268475.A0A0V1I6G3"/>
<evidence type="ECO:0000313" key="3">
    <source>
        <dbReference type="EMBL" id="KRZ18449.1"/>
    </source>
</evidence>
<proteinExistence type="predicted"/>
<dbReference type="Pfam" id="PF13843">
    <property type="entry name" value="DDE_Tnp_1_7"/>
    <property type="match status" value="2"/>
</dbReference>
<name>A0A0V1I6G3_9BILA</name>